<gene>
    <name evidence="1" type="ORF">NBR_LOCUS15688</name>
</gene>
<reference evidence="1 2" key="2">
    <citation type="submission" date="2018-11" db="EMBL/GenBank/DDBJ databases">
        <authorList>
            <consortium name="Pathogen Informatics"/>
        </authorList>
    </citation>
    <scope>NUCLEOTIDE SEQUENCE [LARGE SCALE GENOMIC DNA]</scope>
</reference>
<name>A0A0N4YFY2_NIPBR</name>
<organism evidence="3">
    <name type="scientific">Nippostrongylus brasiliensis</name>
    <name type="common">Rat hookworm</name>
    <dbReference type="NCBI Taxonomy" id="27835"/>
    <lineage>
        <taxon>Eukaryota</taxon>
        <taxon>Metazoa</taxon>
        <taxon>Ecdysozoa</taxon>
        <taxon>Nematoda</taxon>
        <taxon>Chromadorea</taxon>
        <taxon>Rhabditida</taxon>
        <taxon>Rhabditina</taxon>
        <taxon>Rhabditomorpha</taxon>
        <taxon>Strongyloidea</taxon>
        <taxon>Heligmosomidae</taxon>
        <taxon>Nippostrongylus</taxon>
    </lineage>
</organism>
<dbReference type="AlphaFoldDB" id="A0A0N4YFY2"/>
<dbReference type="Proteomes" id="UP000271162">
    <property type="component" value="Unassembled WGS sequence"/>
</dbReference>
<dbReference type="EMBL" id="UYSL01021844">
    <property type="protein sequence ID" value="VDL79282.1"/>
    <property type="molecule type" value="Genomic_DNA"/>
</dbReference>
<evidence type="ECO:0000313" key="2">
    <source>
        <dbReference type="Proteomes" id="UP000271162"/>
    </source>
</evidence>
<evidence type="ECO:0000313" key="1">
    <source>
        <dbReference type="EMBL" id="VDL79282.1"/>
    </source>
</evidence>
<keyword evidence="2" id="KW-1185">Reference proteome</keyword>
<reference evidence="3" key="1">
    <citation type="submission" date="2017-02" db="UniProtKB">
        <authorList>
            <consortium name="WormBaseParasite"/>
        </authorList>
    </citation>
    <scope>IDENTIFICATION</scope>
</reference>
<protein>
    <submittedName>
        <fullName evidence="3">Gut granule loss protein 3 (inferred by orthology to a C. elegans protein)</fullName>
    </submittedName>
</protein>
<proteinExistence type="predicted"/>
<dbReference type="WBParaSite" id="NBR_0001568701-mRNA-1">
    <property type="protein sequence ID" value="NBR_0001568701-mRNA-1"/>
    <property type="gene ID" value="NBR_0001568701"/>
</dbReference>
<sequence>MFGYILVSNSNQVLFYGGDSGFDSYLEDRLKAEQPCSPRTPSTSSGICSDSSTESFEKIQRQFLDYVTLGLDIKIGPLLSQIDSDPTSAATATDFLKSLCGLFPSFLDVRKAAFFQQESETTQPLLQKLAHSLKDDLGLNRLLLVSGHDVLVSATSAKDDENFLANLASTDLNFVLREISSLDCLEQGKIFQSSARYGKYSGGNFEALPSSSSKQHLKKEIVEKFRHES</sequence>
<evidence type="ECO:0000313" key="3">
    <source>
        <dbReference type="WBParaSite" id="NBR_0001568701-mRNA-1"/>
    </source>
</evidence>
<accession>A0A0N4YFY2</accession>